<sequence>MIKRPLGVTILAGLQFFYSGFGFLLSLSVLVIPQWRQFLVDSTIESLKLQLQTAGSNSDPQAQAMMLGMVPTLILVFGGIGVLLSLVGGLLGYGLWKLKQWAWILTLIWQILQVLSLGQSLVSSIALGAASVPASTLSQLGFQLAIALLILFYLFRPKVRQAFKSPQSSA</sequence>
<evidence type="ECO:0000256" key="1">
    <source>
        <dbReference type="SAM" id="Phobius"/>
    </source>
</evidence>
<dbReference type="Proteomes" id="UP001604335">
    <property type="component" value="Unassembled WGS sequence"/>
</dbReference>
<feature type="transmembrane region" description="Helical" evidence="1">
    <location>
        <begin position="7"/>
        <end position="32"/>
    </location>
</feature>
<evidence type="ECO:0000313" key="3">
    <source>
        <dbReference type="Proteomes" id="UP001604335"/>
    </source>
</evidence>
<protein>
    <recommendedName>
        <fullName evidence="4">DUF2127 domain-containing protein</fullName>
    </recommendedName>
</protein>
<comment type="caution">
    <text evidence="2">The sequence shown here is derived from an EMBL/GenBank/DDBJ whole genome shotgun (WGS) entry which is preliminary data.</text>
</comment>
<dbReference type="EMBL" id="JAZAQF010000029">
    <property type="protein sequence ID" value="MFG3817126.1"/>
    <property type="molecule type" value="Genomic_DNA"/>
</dbReference>
<keyword evidence="1" id="KW-1133">Transmembrane helix</keyword>
<keyword evidence="1" id="KW-0472">Membrane</keyword>
<keyword evidence="1" id="KW-0812">Transmembrane</keyword>
<name>A0ABW7CB28_9CYAN</name>
<evidence type="ECO:0000313" key="2">
    <source>
        <dbReference type="EMBL" id="MFG3817126.1"/>
    </source>
</evidence>
<keyword evidence="3" id="KW-1185">Reference proteome</keyword>
<feature type="transmembrane region" description="Helical" evidence="1">
    <location>
        <begin position="136"/>
        <end position="155"/>
    </location>
</feature>
<proteinExistence type="predicted"/>
<feature type="transmembrane region" description="Helical" evidence="1">
    <location>
        <begin position="73"/>
        <end position="96"/>
    </location>
</feature>
<feature type="transmembrane region" description="Helical" evidence="1">
    <location>
        <begin position="103"/>
        <end position="130"/>
    </location>
</feature>
<accession>A0ABW7CB28</accession>
<reference evidence="3" key="1">
    <citation type="journal article" date="2024" name="Algal Res.">
        <title>Biochemical, toxicological and genomic investigation of a high-biomass producing Limnothrix strain isolated from Italian shallow drinking water reservoir.</title>
        <authorList>
            <person name="Simonazzi M."/>
            <person name="Shishido T.K."/>
            <person name="Delbaje E."/>
            <person name="Wahlsten M."/>
            <person name="Fewer D.P."/>
            <person name="Sivonen K."/>
            <person name="Pezzolesi L."/>
            <person name="Pistocchi R."/>
        </authorList>
    </citation>
    <scope>NUCLEOTIDE SEQUENCE [LARGE SCALE GENOMIC DNA]</scope>
    <source>
        <strain evidence="3">LRLZ20PSL1</strain>
    </source>
</reference>
<gene>
    <name evidence="2" type="ORF">VPK24_05715</name>
</gene>
<evidence type="ECO:0008006" key="4">
    <source>
        <dbReference type="Google" id="ProtNLM"/>
    </source>
</evidence>
<organism evidence="2 3">
    <name type="scientific">Limnothrix redekei LRLZ20PSL1</name>
    <dbReference type="NCBI Taxonomy" id="3112953"/>
    <lineage>
        <taxon>Bacteria</taxon>
        <taxon>Bacillati</taxon>
        <taxon>Cyanobacteriota</taxon>
        <taxon>Cyanophyceae</taxon>
        <taxon>Pseudanabaenales</taxon>
        <taxon>Pseudanabaenaceae</taxon>
        <taxon>Limnothrix</taxon>
    </lineage>
</organism>